<keyword evidence="8" id="KW-1185">Reference proteome</keyword>
<accession>A0A0P1BMY3</accession>
<name>A0A0P1BMY3_9BASI</name>
<dbReference type="GO" id="GO:0006631">
    <property type="term" value="P:fatty acid metabolic process"/>
    <property type="evidence" value="ECO:0007669"/>
    <property type="project" value="UniProtKB-KW"/>
</dbReference>
<dbReference type="SUPFAM" id="SSF56801">
    <property type="entry name" value="Acetyl-CoA synthetase-like"/>
    <property type="match status" value="1"/>
</dbReference>
<dbReference type="InterPro" id="IPR025110">
    <property type="entry name" value="AMP-bd_C"/>
</dbReference>
<dbReference type="GO" id="GO:0016874">
    <property type="term" value="F:ligase activity"/>
    <property type="evidence" value="ECO:0007669"/>
    <property type="project" value="UniProtKB-KW"/>
</dbReference>
<dbReference type="PANTHER" id="PTHR43859">
    <property type="entry name" value="ACYL-ACTIVATING ENZYME"/>
    <property type="match status" value="1"/>
</dbReference>
<dbReference type="Pfam" id="PF00501">
    <property type="entry name" value="AMP-binding"/>
    <property type="match status" value="1"/>
</dbReference>
<dbReference type="Gene3D" id="3.30.300.30">
    <property type="match status" value="1"/>
</dbReference>
<dbReference type="Proteomes" id="UP000054845">
    <property type="component" value="Unassembled WGS sequence"/>
</dbReference>
<evidence type="ECO:0000256" key="3">
    <source>
        <dbReference type="ARBA" id="ARBA00022832"/>
    </source>
</evidence>
<keyword evidence="2" id="KW-0436">Ligase</keyword>
<dbReference type="OrthoDB" id="10253115at2759"/>
<dbReference type="PANTHER" id="PTHR43859:SF4">
    <property type="entry name" value="BUTANOATE--COA LIGASE AAE1-RELATED"/>
    <property type="match status" value="1"/>
</dbReference>
<dbReference type="InterPro" id="IPR000873">
    <property type="entry name" value="AMP-dep_synth/lig_dom"/>
</dbReference>
<dbReference type="InterPro" id="IPR045851">
    <property type="entry name" value="AMP-bd_C_sf"/>
</dbReference>
<evidence type="ECO:0000256" key="4">
    <source>
        <dbReference type="ARBA" id="ARBA00023098"/>
    </source>
</evidence>
<comment type="similarity">
    <text evidence="1">Belongs to the ATP-dependent AMP-binding enzyme family.</text>
</comment>
<dbReference type="Gene3D" id="3.40.50.12780">
    <property type="entry name" value="N-terminal domain of ligase-like"/>
    <property type="match status" value="1"/>
</dbReference>
<dbReference type="EMBL" id="CCYA01000254">
    <property type="protein sequence ID" value="CEH17320.1"/>
    <property type="molecule type" value="Genomic_DNA"/>
</dbReference>
<evidence type="ECO:0000256" key="2">
    <source>
        <dbReference type="ARBA" id="ARBA00022598"/>
    </source>
</evidence>
<dbReference type="AlphaFoldDB" id="A0A0P1BMY3"/>
<evidence type="ECO:0000256" key="1">
    <source>
        <dbReference type="ARBA" id="ARBA00006432"/>
    </source>
</evidence>
<feature type="domain" description="AMP-dependent synthetase/ligase" evidence="5">
    <location>
        <begin position="60"/>
        <end position="456"/>
    </location>
</feature>
<organism evidence="7 8">
    <name type="scientific">Ceraceosorus bombacis</name>
    <dbReference type="NCBI Taxonomy" id="401625"/>
    <lineage>
        <taxon>Eukaryota</taxon>
        <taxon>Fungi</taxon>
        <taxon>Dikarya</taxon>
        <taxon>Basidiomycota</taxon>
        <taxon>Ustilaginomycotina</taxon>
        <taxon>Exobasidiomycetes</taxon>
        <taxon>Ceraceosorales</taxon>
        <taxon>Ceraceosoraceae</taxon>
        <taxon>Ceraceosorus</taxon>
    </lineage>
</organism>
<evidence type="ECO:0000259" key="5">
    <source>
        <dbReference type="Pfam" id="PF00501"/>
    </source>
</evidence>
<dbReference type="PROSITE" id="PS00455">
    <property type="entry name" value="AMP_BINDING"/>
    <property type="match status" value="1"/>
</dbReference>
<evidence type="ECO:0000259" key="6">
    <source>
        <dbReference type="Pfam" id="PF13193"/>
    </source>
</evidence>
<sequence length="608" mass="66661">MTLSLSHYQAPRNASPPLLGGSSSQAGTDYFGLRMTLPPSIPHNYTPLTPVSFLLRAALIAPDSPAIVHPERGVKLTYSQWAARTLSLTFGILGTQGWRTGERVAVIAPNCPMILELHTAILAAGGIITPINIRNTPAEIAYILKHSGSRLIFCDSEFQHLLRSNESSSTSAQIIISNDSCGRDTSDPYEHFLDAGHRIWAEAEQRGEKSSTGPFKRGWELIDHPANEDAPAALCYTSGTTGRPKGVLTTHRGAYLAAISNAFEAGLGAESVYLWVLPAFHACGWTFPWAVNAAFAAHYILRKVDNNQIWSALLQGGTTHYAGAPTVQIGIVNHARAERLPRTIRVAVAASAPTSALLSQMEKLNLLPVHVYGLTESYGPVSRRYPHKSWADLPTDDRARLMARQGHGFLTADEVRVCRVPPEDADPQSVALEDVRRDGKEMGEIVMRGNIVMQEYCNDAEATRKTFRDGWFCTGDLAVRHPGGEIQIADRKKDLYISGGENVSSLMVETELSSHPAVLECAVVARKDPKWQEVGHAFVVLRPDHRTSEKELQEHCQKHMSKFAVPKFVDLVAELPKNATGKLQKNVLRERVAKLAESAADRQAKSKL</sequence>
<dbReference type="FunFam" id="3.30.300.30:FF:000008">
    <property type="entry name" value="2,3-dihydroxybenzoate-AMP ligase"/>
    <property type="match status" value="1"/>
</dbReference>
<evidence type="ECO:0000313" key="8">
    <source>
        <dbReference type="Proteomes" id="UP000054845"/>
    </source>
</evidence>
<proteinExistence type="inferred from homology"/>
<evidence type="ECO:0000313" key="7">
    <source>
        <dbReference type="EMBL" id="CEH17320.1"/>
    </source>
</evidence>
<keyword evidence="3" id="KW-0276">Fatty acid metabolism</keyword>
<feature type="domain" description="AMP-binding enzyme C-terminal" evidence="6">
    <location>
        <begin position="508"/>
        <end position="582"/>
    </location>
</feature>
<dbReference type="InterPro" id="IPR042099">
    <property type="entry name" value="ANL_N_sf"/>
</dbReference>
<dbReference type="InterPro" id="IPR020845">
    <property type="entry name" value="AMP-binding_CS"/>
</dbReference>
<protein>
    <submittedName>
        <fullName evidence="7">Acyl-CoA synthetase</fullName>
    </submittedName>
</protein>
<dbReference type="Pfam" id="PF13193">
    <property type="entry name" value="AMP-binding_C"/>
    <property type="match status" value="1"/>
</dbReference>
<reference evidence="7 8" key="1">
    <citation type="submission" date="2014-09" db="EMBL/GenBank/DDBJ databases">
        <authorList>
            <person name="Magalhaes I.L.F."/>
            <person name="Oliveira U."/>
            <person name="Santos F.R."/>
            <person name="Vidigal T.H.D.A."/>
            <person name="Brescovit A.D."/>
            <person name="Santos A.J."/>
        </authorList>
    </citation>
    <scope>NUCLEOTIDE SEQUENCE [LARGE SCALE GENOMIC DNA]</scope>
</reference>
<dbReference type="STRING" id="401625.A0A0P1BMY3"/>
<keyword evidence="4" id="KW-0443">Lipid metabolism</keyword>